<feature type="domain" description="Peptidase S8/S53" evidence="7">
    <location>
        <begin position="411"/>
        <end position="517"/>
    </location>
</feature>
<dbReference type="InterPro" id="IPR023828">
    <property type="entry name" value="Peptidase_S8_Ser-AS"/>
</dbReference>
<dbReference type="Gene3D" id="2.60.120.380">
    <property type="match status" value="1"/>
</dbReference>
<gene>
    <name evidence="8" type="ORF">NUZ5A_20252</name>
</gene>
<sequence length="598" mass="64738">MHRKVYFAIVLVSLLIIPQFSYAQQISSLQDNTKKPNLSENLKFMPKINKIDSKLHIQKNYAQPIDKQKTIQTNLTNMERVIVITNVTDTSLLDFLKREEATIEATYDNYIQISIPNDKLDIISQHNAIKKITHADGPIHTLTSEGTSVIDSITVNNRGNTGSGVNVAVIDTGFDISNPEISGNVAGYRSFCTPNDISGGGDSSHGTAVAEIIVDVAPDVNLYLYNACTSVEFFNLVDHIIGRGDIDIVSMSLSWFGHGARDGTNLYAQKVNQAKNSGILWVNAAGNYAIKHWQGTFSDSDLDDFHNFLETDETINISATVGQKIRLELTWDETWGSSSQDYDLYLYNPSLSIVASSSTVQNGNDDPYEFISYTVPTSGTYHIVIEKYSATQNNFLQLLSYDINLSEYAVSAGSISRPGDATGSFTVGAVNYSTLLLESFSSRGPTADGRIKPDVVGPDGVTTSTLNPFFGTSAATPYVAGTAALLKYAYPSSSVDQLRSALEQNTSNFHSKNNNDGTGLVNADNAESVCIPTLTGDWNLNVNCTLSSNHNAPGNVIIDGNSVLTIPAGVILNIDFINFKLLIKSGSGVLIKNGGALD</sequence>
<reference evidence="8" key="1">
    <citation type="submission" date="2021-02" db="EMBL/GenBank/DDBJ databases">
        <authorList>
            <person name="Han P."/>
        </authorList>
    </citation>
    <scope>NUCLEOTIDE SEQUENCE</scope>
    <source>
        <strain evidence="8">Candidatus Nitrosotenuis uzonensis 5A</strain>
    </source>
</reference>
<dbReference type="GO" id="GO:0006508">
    <property type="term" value="P:proteolysis"/>
    <property type="evidence" value="ECO:0007669"/>
    <property type="project" value="UniProtKB-KW"/>
</dbReference>
<dbReference type="PANTHER" id="PTHR43806">
    <property type="entry name" value="PEPTIDASE S8"/>
    <property type="match status" value="1"/>
</dbReference>
<feature type="active site" description="Charge relay system" evidence="5">
    <location>
        <position position="205"/>
    </location>
</feature>
<evidence type="ECO:0000313" key="8">
    <source>
        <dbReference type="EMBL" id="CAE6487040.1"/>
    </source>
</evidence>
<comment type="caution">
    <text evidence="8">The sequence shown here is derived from an EMBL/GenBank/DDBJ whole genome shotgun (WGS) entry which is preliminary data.</text>
</comment>
<evidence type="ECO:0000256" key="2">
    <source>
        <dbReference type="ARBA" id="ARBA00022670"/>
    </source>
</evidence>
<dbReference type="InterPro" id="IPR015500">
    <property type="entry name" value="Peptidase_S8_subtilisin-rel"/>
</dbReference>
<feature type="active site" description="Charge relay system" evidence="5">
    <location>
        <position position="171"/>
    </location>
</feature>
<dbReference type="PROSITE" id="PS51892">
    <property type="entry name" value="SUBTILASE"/>
    <property type="match status" value="1"/>
</dbReference>
<feature type="domain" description="Peptidase S8/S53" evidence="7">
    <location>
        <begin position="162"/>
        <end position="319"/>
    </location>
</feature>
<keyword evidence="4 6" id="KW-0720">Serine protease</keyword>
<dbReference type="AlphaFoldDB" id="A0A812ETU7"/>
<dbReference type="Gene3D" id="3.40.50.200">
    <property type="entry name" value="Peptidase S8/S53 domain"/>
    <property type="match status" value="1"/>
</dbReference>
<evidence type="ECO:0000256" key="4">
    <source>
        <dbReference type="ARBA" id="ARBA00022825"/>
    </source>
</evidence>
<dbReference type="GO" id="GO:0004252">
    <property type="term" value="F:serine-type endopeptidase activity"/>
    <property type="evidence" value="ECO:0007669"/>
    <property type="project" value="InterPro"/>
</dbReference>
<keyword evidence="2 6" id="KW-0645">Protease</keyword>
<name>A0A812ETU7_9ARCH</name>
<keyword evidence="3 6" id="KW-0378">Hydrolase</keyword>
<dbReference type="InterPro" id="IPR036852">
    <property type="entry name" value="Peptidase_S8/S53_dom_sf"/>
</dbReference>
<dbReference type="InterPro" id="IPR023827">
    <property type="entry name" value="Peptidase_S8_Asp-AS"/>
</dbReference>
<evidence type="ECO:0000313" key="9">
    <source>
        <dbReference type="Proteomes" id="UP000655759"/>
    </source>
</evidence>
<accession>A0A812ETU7</accession>
<evidence type="ECO:0000256" key="6">
    <source>
        <dbReference type="RuleBase" id="RU003355"/>
    </source>
</evidence>
<dbReference type="InterPro" id="IPR050131">
    <property type="entry name" value="Peptidase_S8_subtilisin-like"/>
</dbReference>
<dbReference type="Proteomes" id="UP000655759">
    <property type="component" value="Unassembled WGS sequence"/>
</dbReference>
<evidence type="ECO:0000259" key="7">
    <source>
        <dbReference type="Pfam" id="PF00082"/>
    </source>
</evidence>
<dbReference type="PANTHER" id="PTHR43806:SF11">
    <property type="entry name" value="CEREVISIN-RELATED"/>
    <property type="match status" value="1"/>
</dbReference>
<dbReference type="SUPFAM" id="SSF52743">
    <property type="entry name" value="Subtilisin-like"/>
    <property type="match status" value="1"/>
</dbReference>
<organism evidence="8 9">
    <name type="scientific">Candidatus Nitrosotenuis uzonensis</name>
    <dbReference type="NCBI Taxonomy" id="1407055"/>
    <lineage>
        <taxon>Archaea</taxon>
        <taxon>Nitrososphaerota</taxon>
        <taxon>Candidatus Nitrosotenuis</taxon>
    </lineage>
</organism>
<dbReference type="PROSITE" id="PS00138">
    <property type="entry name" value="SUBTILASE_SER"/>
    <property type="match status" value="1"/>
</dbReference>
<dbReference type="Pfam" id="PF00082">
    <property type="entry name" value="Peptidase_S8"/>
    <property type="match status" value="2"/>
</dbReference>
<evidence type="ECO:0000256" key="3">
    <source>
        <dbReference type="ARBA" id="ARBA00022801"/>
    </source>
</evidence>
<dbReference type="InterPro" id="IPR000209">
    <property type="entry name" value="Peptidase_S8/S53_dom"/>
</dbReference>
<dbReference type="PROSITE" id="PS00136">
    <property type="entry name" value="SUBTILASE_ASP"/>
    <property type="match status" value="1"/>
</dbReference>
<evidence type="ECO:0000256" key="1">
    <source>
        <dbReference type="ARBA" id="ARBA00011073"/>
    </source>
</evidence>
<evidence type="ECO:0000256" key="5">
    <source>
        <dbReference type="PIRSR" id="PIRSR615500-1"/>
    </source>
</evidence>
<proteinExistence type="inferred from homology"/>
<feature type="active site" description="Charge relay system" evidence="5">
    <location>
        <position position="473"/>
    </location>
</feature>
<dbReference type="EMBL" id="CAJNAQ010000002">
    <property type="protein sequence ID" value="CAE6487040.1"/>
    <property type="molecule type" value="Genomic_DNA"/>
</dbReference>
<protein>
    <recommendedName>
        <fullName evidence="7">Peptidase S8/S53 domain-containing protein</fullName>
    </recommendedName>
</protein>
<comment type="similarity">
    <text evidence="1 6">Belongs to the peptidase S8 family.</text>
</comment>
<dbReference type="PRINTS" id="PR00723">
    <property type="entry name" value="SUBTILISIN"/>
</dbReference>